<dbReference type="AlphaFoldDB" id="M8E6V9"/>
<dbReference type="InterPro" id="IPR046953">
    <property type="entry name" value="Spore_GerAC-like_C"/>
</dbReference>
<dbReference type="RefSeq" id="WP_003390003.1">
    <property type="nucleotide sequence ID" value="NZ_APBN01000009.1"/>
</dbReference>
<dbReference type="PANTHER" id="PTHR35789:SF1">
    <property type="entry name" value="SPORE GERMINATION PROTEIN B3"/>
    <property type="match status" value="1"/>
</dbReference>
<dbReference type="Gene3D" id="6.20.190.10">
    <property type="entry name" value="Nutrient germinant receptor protein C, domain 1"/>
    <property type="match status" value="1"/>
</dbReference>
<comment type="caution">
    <text evidence="10">The sequence shown here is derived from an EMBL/GenBank/DDBJ whole genome shotgun (WGS) entry which is preliminary data.</text>
</comment>
<evidence type="ECO:0000256" key="1">
    <source>
        <dbReference type="ARBA" id="ARBA00004635"/>
    </source>
</evidence>
<dbReference type="InterPro" id="IPR038501">
    <property type="entry name" value="Spore_GerAC_C_sf"/>
</dbReference>
<dbReference type="STRING" id="1300222.I532_18207"/>
<dbReference type="NCBIfam" id="TIGR02887">
    <property type="entry name" value="spore_ger_x_C"/>
    <property type="match status" value="1"/>
</dbReference>
<evidence type="ECO:0000256" key="7">
    <source>
        <dbReference type="ARBA" id="ARBA00023288"/>
    </source>
</evidence>
<dbReference type="GO" id="GO:0009847">
    <property type="term" value="P:spore germination"/>
    <property type="evidence" value="ECO:0007669"/>
    <property type="project" value="InterPro"/>
</dbReference>
<dbReference type="Pfam" id="PF05504">
    <property type="entry name" value="Spore_GerAC"/>
    <property type="match status" value="1"/>
</dbReference>
<proteinExistence type="inferred from homology"/>
<dbReference type="EMBL" id="APBN01000009">
    <property type="protein sequence ID" value="EMT51180.1"/>
    <property type="molecule type" value="Genomic_DNA"/>
</dbReference>
<feature type="domain" description="Spore germination GerAC-like C-terminal" evidence="8">
    <location>
        <begin position="223"/>
        <end position="387"/>
    </location>
</feature>
<dbReference type="GO" id="GO:0016020">
    <property type="term" value="C:membrane"/>
    <property type="evidence" value="ECO:0007669"/>
    <property type="project" value="UniProtKB-SubCell"/>
</dbReference>
<reference evidence="10 11" key="1">
    <citation type="submission" date="2013-03" db="EMBL/GenBank/DDBJ databases">
        <title>Assembly of a new bacterial strain Brevibacillus borstelensis AK1.</title>
        <authorList>
            <person name="Rajan I."/>
            <person name="PoliReddy D."/>
            <person name="Sugumar T."/>
            <person name="Rathinam K."/>
            <person name="Alqarawi S."/>
            <person name="Khalil A.B."/>
            <person name="Sivakumar N."/>
        </authorList>
    </citation>
    <scope>NUCLEOTIDE SEQUENCE [LARGE SCALE GENOMIC DNA]</scope>
    <source>
        <strain evidence="10 11">AK1</strain>
    </source>
</reference>
<feature type="domain" description="Spore germination protein N-terminal" evidence="9">
    <location>
        <begin position="23"/>
        <end position="197"/>
    </location>
</feature>
<gene>
    <name evidence="10" type="ORF">I532_18207</name>
</gene>
<keyword evidence="11" id="KW-1185">Reference proteome</keyword>
<evidence type="ECO:0000313" key="10">
    <source>
        <dbReference type="EMBL" id="EMT51180.1"/>
    </source>
</evidence>
<accession>M8E6V9</accession>
<keyword evidence="5" id="KW-0472">Membrane</keyword>
<keyword evidence="4" id="KW-0732">Signal</keyword>
<comment type="similarity">
    <text evidence="2">Belongs to the GerABKC lipoprotein family.</text>
</comment>
<dbReference type="InterPro" id="IPR057336">
    <property type="entry name" value="GerAC_N"/>
</dbReference>
<evidence type="ECO:0000256" key="2">
    <source>
        <dbReference type="ARBA" id="ARBA00007886"/>
    </source>
</evidence>
<evidence type="ECO:0000259" key="8">
    <source>
        <dbReference type="Pfam" id="PF05504"/>
    </source>
</evidence>
<name>M8E6V9_9BACL</name>
<keyword evidence="3" id="KW-0309">Germination</keyword>
<dbReference type="GeneID" id="89498003"/>
<organism evidence="10 11">
    <name type="scientific">Brevibacillus borstelensis AK1</name>
    <dbReference type="NCBI Taxonomy" id="1300222"/>
    <lineage>
        <taxon>Bacteria</taxon>
        <taxon>Bacillati</taxon>
        <taxon>Bacillota</taxon>
        <taxon>Bacilli</taxon>
        <taxon>Bacillales</taxon>
        <taxon>Paenibacillaceae</taxon>
        <taxon>Brevibacillus</taxon>
    </lineage>
</organism>
<dbReference type="Pfam" id="PF25198">
    <property type="entry name" value="Spore_GerAC_N"/>
    <property type="match status" value="1"/>
</dbReference>
<dbReference type="PROSITE" id="PS51257">
    <property type="entry name" value="PROKAR_LIPOPROTEIN"/>
    <property type="match status" value="1"/>
</dbReference>
<evidence type="ECO:0000256" key="4">
    <source>
        <dbReference type="ARBA" id="ARBA00022729"/>
    </source>
</evidence>
<evidence type="ECO:0000259" key="9">
    <source>
        <dbReference type="Pfam" id="PF25198"/>
    </source>
</evidence>
<dbReference type="PATRIC" id="fig|1300222.3.peg.3817"/>
<evidence type="ECO:0000256" key="3">
    <source>
        <dbReference type="ARBA" id="ARBA00022544"/>
    </source>
</evidence>
<dbReference type="Gene3D" id="3.30.300.210">
    <property type="entry name" value="Nutrient germinant receptor protein C, domain 3"/>
    <property type="match status" value="1"/>
</dbReference>
<evidence type="ECO:0000313" key="11">
    <source>
        <dbReference type="Proteomes" id="UP000012081"/>
    </source>
</evidence>
<evidence type="ECO:0000256" key="5">
    <source>
        <dbReference type="ARBA" id="ARBA00023136"/>
    </source>
</evidence>
<dbReference type="PANTHER" id="PTHR35789">
    <property type="entry name" value="SPORE GERMINATION PROTEIN B3"/>
    <property type="match status" value="1"/>
</dbReference>
<dbReference type="InterPro" id="IPR008844">
    <property type="entry name" value="Spore_GerAC-like"/>
</dbReference>
<evidence type="ECO:0000256" key="6">
    <source>
        <dbReference type="ARBA" id="ARBA00023139"/>
    </source>
</evidence>
<dbReference type="Proteomes" id="UP000012081">
    <property type="component" value="Unassembled WGS sequence"/>
</dbReference>
<protein>
    <submittedName>
        <fullName evidence="10">Ger(X)C family germination protein</fullName>
    </submittedName>
</protein>
<keyword evidence="7" id="KW-0449">Lipoprotein</keyword>
<sequence>MRKPITMACLFLLLLVVLTGCWNRRELNELAIAVAMGVDKKDNDYLVSIQIVNPGAVAAQRAGTDTAPVITYSTQGTSIFEALRRTTTKSPRKIYLSHMQVIVLGKEVAEEGIAKVLDFLSRDHEFRTDFFLVVSKDATAEEILKTLTLLEKIPANKMFHSLQSSNTAWAATGKATLDKLISDMTSEGKHPVLTGITLDGAKDIAGTKENMQRIDSRALLRYEGLAVFKKDKLVGWLNEEESKGYNYIQNEVKSTAEYVACPNGGNIALEIIRTNSEMKGKVVRKKPEVAIEVRVEANISEVQCNMDLAKDKTIRGLEAKAAEKIKGFMQQAISKAQHKYKADIFGFGEAVHRAEPGFWKKAKQNWDEEFVGLDVDMRVDFNIRGLGTISNSYLETKEE</sequence>
<keyword evidence="6" id="KW-0564">Palmitate</keyword>
<comment type="subcellular location">
    <subcellularLocation>
        <location evidence="1">Membrane</location>
        <topology evidence="1">Lipid-anchor</topology>
    </subcellularLocation>
</comment>